<feature type="region of interest" description="Disordered" evidence="1">
    <location>
        <begin position="339"/>
        <end position="364"/>
    </location>
</feature>
<dbReference type="Gene3D" id="3.30.70.1820">
    <property type="entry name" value="L1 transposable element, RRM domain"/>
    <property type="match status" value="1"/>
</dbReference>
<dbReference type="GeneTree" id="ENSGT01020000232836"/>
<protein>
    <recommendedName>
        <fullName evidence="3">L1 transposable element RRM domain-containing protein</fullName>
    </recommendedName>
</protein>
<organism evidence="2">
    <name type="scientific">Xenopus tropicalis</name>
    <name type="common">Western clawed frog</name>
    <name type="synonym">Silurana tropicalis</name>
    <dbReference type="NCBI Taxonomy" id="8364"/>
    <lineage>
        <taxon>Eukaryota</taxon>
        <taxon>Metazoa</taxon>
        <taxon>Chordata</taxon>
        <taxon>Craniata</taxon>
        <taxon>Vertebrata</taxon>
        <taxon>Euteleostomi</taxon>
        <taxon>Amphibia</taxon>
        <taxon>Batrachia</taxon>
        <taxon>Anura</taxon>
        <taxon>Pipoidea</taxon>
        <taxon>Pipidae</taxon>
        <taxon>Xenopodinae</taxon>
        <taxon>Xenopus</taxon>
        <taxon>Silurana</taxon>
    </lineage>
</organism>
<evidence type="ECO:0000313" key="2">
    <source>
        <dbReference type="Ensembl" id="ENSXETP00000119071"/>
    </source>
</evidence>
<proteinExistence type="predicted"/>
<feature type="compositionally biased region" description="Basic and acidic residues" evidence="1">
    <location>
        <begin position="38"/>
        <end position="52"/>
    </location>
</feature>
<evidence type="ECO:0000256" key="1">
    <source>
        <dbReference type="SAM" id="MobiDB-lite"/>
    </source>
</evidence>
<dbReference type="InterPro" id="IPR004244">
    <property type="entry name" value="Transposase_22"/>
</dbReference>
<accession>A0A803KF49</accession>
<name>A0A803KF49_XENTR</name>
<sequence length="364" mass="41748">MGKHSKNRDPQREEPKGNRLTESQKFLKKFLTSAEQDSDAHEGISETGKPDGTDAESECESINTDQGTLSYLKTLPTKQDFLDLATQIKTTLKEEVGDLKAEITALHSKTADIEHRAESVENTLESLLTVTESQSRAIQLLTRRVEDLDNRGRRCNLRVRGLPESIDQPILKQTVQAIFNDILGQQPANDLQIERIHRALRPRGLPTEKPRDIICCLLSYTKKEEILTKARQRKVVKHGNTEIAILQDLSWFTLQQRKLLKPLTDMLKERQILFRWGYPFSIQATIEGKTHILTTPEDIHPFLQACKAEILDLTEWVKFVQLPKPTSLQYKEPWMEVTTPKSKRRKMKLTPEKLPPQDKTKETG</sequence>
<reference evidence="2" key="1">
    <citation type="journal article" date="2010" name="Science">
        <title>The genome of the Western clawed frog Xenopus tropicalis.</title>
        <authorList>
            <person name="Hellsten U."/>
            <person name="Harland R.M."/>
            <person name="Gilchrist M.J."/>
            <person name="Hendrix D."/>
            <person name="Jurka J."/>
            <person name="Kapitonov V."/>
            <person name="Ovcharenko I."/>
            <person name="Putnam N.H."/>
            <person name="Shu S."/>
            <person name="Taher L."/>
            <person name="Blitz I.L."/>
            <person name="Blumberg B."/>
            <person name="Dichmann D.S."/>
            <person name="Dubchak I."/>
            <person name="Amaya E."/>
            <person name="Detter J.C."/>
            <person name="Fletcher R."/>
            <person name="Gerhard D.S."/>
            <person name="Goodstein D."/>
            <person name="Graves T."/>
            <person name="Grigoriev I.V."/>
            <person name="Grimwood J."/>
            <person name="Kawashima T."/>
            <person name="Lindquist E."/>
            <person name="Lucas S.M."/>
            <person name="Mead P.E."/>
            <person name="Mitros T."/>
            <person name="Ogino H."/>
            <person name="Ohta Y."/>
            <person name="Poliakov A.V."/>
            <person name="Pollet N."/>
            <person name="Robert J."/>
            <person name="Salamov A."/>
            <person name="Sater A.K."/>
            <person name="Schmutz J."/>
            <person name="Terry A."/>
            <person name="Vize P.D."/>
            <person name="Warren W.C."/>
            <person name="Wells D."/>
            <person name="Wills A."/>
            <person name="Wilson R.K."/>
            <person name="Zimmerman L.B."/>
            <person name="Zorn A.M."/>
            <person name="Grainger R."/>
            <person name="Grammer T."/>
            <person name="Khokha M.K."/>
            <person name="Richardson P.M."/>
            <person name="Rokhsar D.S."/>
        </authorList>
    </citation>
    <scope>NUCLEOTIDE SEQUENCE [LARGE SCALE GENOMIC DNA]</scope>
    <source>
        <strain evidence="2">Nigerian</strain>
    </source>
</reference>
<dbReference type="InParanoid" id="A0A803KF49"/>
<feature type="compositionally biased region" description="Basic and acidic residues" evidence="1">
    <location>
        <begin position="349"/>
        <end position="364"/>
    </location>
</feature>
<dbReference type="AlphaFoldDB" id="A0A803KF49"/>
<dbReference type="PANTHER" id="PTHR11505">
    <property type="entry name" value="L1 TRANSPOSABLE ELEMENT-RELATED"/>
    <property type="match status" value="1"/>
</dbReference>
<feature type="compositionally biased region" description="Basic and acidic residues" evidence="1">
    <location>
        <begin position="7"/>
        <end position="19"/>
    </location>
</feature>
<dbReference type="Ensembl" id="ENSXETT00000122571">
    <property type="protein sequence ID" value="ENSXETP00000119071"/>
    <property type="gene ID" value="ENSXETG00000049261"/>
</dbReference>
<evidence type="ECO:0008006" key="3">
    <source>
        <dbReference type="Google" id="ProtNLM"/>
    </source>
</evidence>
<feature type="region of interest" description="Disordered" evidence="1">
    <location>
        <begin position="1"/>
        <end position="63"/>
    </location>
</feature>
<reference evidence="2" key="2">
    <citation type="submission" date="2021-03" db="UniProtKB">
        <authorList>
            <consortium name="Ensembl"/>
        </authorList>
    </citation>
    <scope>IDENTIFICATION</scope>
</reference>